<comment type="caution">
    <text evidence="4">The sequence shown here is derived from an EMBL/GenBank/DDBJ whole genome shotgun (WGS) entry which is preliminary data.</text>
</comment>
<evidence type="ECO:0000256" key="2">
    <source>
        <dbReference type="SAM" id="SignalP"/>
    </source>
</evidence>
<dbReference type="PROSITE" id="PS51257">
    <property type="entry name" value="PROKAR_LIPOPROTEIN"/>
    <property type="match status" value="1"/>
</dbReference>
<accession>A0A098YTR1</accession>
<feature type="chain" id="PRO_5001942782" description="DUF4296 domain-containing protein" evidence="2">
    <location>
        <begin position="21"/>
        <end position="307"/>
    </location>
</feature>
<feature type="domain" description="DUF4296" evidence="3">
    <location>
        <begin position="27"/>
        <end position="106"/>
    </location>
</feature>
<feature type="signal peptide" evidence="2">
    <location>
        <begin position="1"/>
        <end position="20"/>
    </location>
</feature>
<keyword evidence="2" id="KW-0732">Signal</keyword>
<proteinExistence type="predicted"/>
<evidence type="ECO:0000313" key="5">
    <source>
        <dbReference type="Proteomes" id="UP000029723"/>
    </source>
</evidence>
<evidence type="ECO:0000256" key="1">
    <source>
        <dbReference type="SAM" id="MobiDB-lite"/>
    </source>
</evidence>
<feature type="region of interest" description="Disordered" evidence="1">
    <location>
        <begin position="264"/>
        <end position="307"/>
    </location>
</feature>
<dbReference type="OrthoDB" id="678784at2"/>
<evidence type="ECO:0000313" key="4">
    <source>
        <dbReference type="EMBL" id="KGI22058.1"/>
    </source>
</evidence>
<protein>
    <recommendedName>
        <fullName evidence="3">DUF4296 domain-containing protein</fullName>
    </recommendedName>
</protein>
<sequence>MSKKLLTYCLCSIFYLLALISCKPSVPKQYIQEDKMEDILYDYHLADAMYKANYEDASLMLKYKAAVLKKHGVSEAEFDSSMVYYTRHTRLLQHIYESLSNRMSKDALSLGASASQVNRYQLNSASGDTANVWRDNRSMVLSPYRPFNVSSYTIQADSTFKPGDRLFLNFDAQFIYQDGTRDAVAIMAVKFKNDSVATQTLYVSTPNHYTTQISDDNNIGIKEIRGYFLLNNNNPADAYSTTFKLMILTNISLVKIHAQKKKTKQQSDSLNVDSTLMHDSLRAAPSRGMQPKRREADASRPVQSVSQ</sequence>
<dbReference type="InterPro" id="IPR025381">
    <property type="entry name" value="DUF4296"/>
</dbReference>
<evidence type="ECO:0000259" key="3">
    <source>
        <dbReference type="Pfam" id="PF14129"/>
    </source>
</evidence>
<dbReference type="Proteomes" id="UP000029723">
    <property type="component" value="Unassembled WGS sequence"/>
</dbReference>
<dbReference type="AlphaFoldDB" id="A0A098YTR1"/>
<dbReference type="EMBL" id="JRPQ01000089">
    <property type="protein sequence ID" value="KGI22058.1"/>
    <property type="molecule type" value="Genomic_DNA"/>
</dbReference>
<reference evidence="4 5" key="1">
    <citation type="submission" date="2014-07" db="EMBL/GenBank/DDBJ databases">
        <authorList>
            <person name="McCorrison J."/>
            <person name="Sanka R."/>
            <person name="Torralba M."/>
            <person name="Gillis M."/>
            <person name="Haft D.H."/>
            <person name="Methe B."/>
            <person name="Sutton G."/>
            <person name="Nelson K.E."/>
        </authorList>
    </citation>
    <scope>NUCLEOTIDE SEQUENCE [LARGE SCALE GENOMIC DNA]</scope>
    <source>
        <strain evidence="4 5">S9-PR14</strain>
    </source>
</reference>
<organism evidence="4 5">
    <name type="scientific">Hoylesella timonensis S9-PR14</name>
    <dbReference type="NCBI Taxonomy" id="1401062"/>
    <lineage>
        <taxon>Bacteria</taxon>
        <taxon>Pseudomonadati</taxon>
        <taxon>Bacteroidota</taxon>
        <taxon>Bacteroidia</taxon>
        <taxon>Bacteroidales</taxon>
        <taxon>Prevotellaceae</taxon>
        <taxon>Hoylesella</taxon>
    </lineage>
</organism>
<dbReference type="Pfam" id="PF14129">
    <property type="entry name" value="DUF4296"/>
    <property type="match status" value="1"/>
</dbReference>
<gene>
    <name evidence="4" type="ORF">HMPREF9304_06420</name>
</gene>
<dbReference type="RefSeq" id="WP_036927406.1">
    <property type="nucleotide sequence ID" value="NZ_JRPQ01000089.1"/>
</dbReference>
<name>A0A098YTR1_9BACT</name>